<keyword evidence="7" id="KW-0677">Repeat</keyword>
<protein>
    <submittedName>
        <fullName evidence="11">Matrixin family metalloprotease</fullName>
    </submittedName>
</protein>
<dbReference type="InterPro" id="IPR034033">
    <property type="entry name" value="Serralysin-like"/>
</dbReference>
<dbReference type="AlphaFoldDB" id="A0A6H0DXU9"/>
<keyword evidence="9" id="KW-0862">Zinc</keyword>
<proteinExistence type="inferred from homology"/>
<gene>
    <name evidence="11" type="ORF">FQ775_23725</name>
</gene>
<evidence type="ECO:0000256" key="1">
    <source>
        <dbReference type="ARBA" id="ARBA00001913"/>
    </source>
</evidence>
<evidence type="ECO:0000256" key="2">
    <source>
        <dbReference type="ARBA" id="ARBA00004613"/>
    </source>
</evidence>
<dbReference type="SUPFAM" id="SSF55486">
    <property type="entry name" value="Metalloproteases ('zincins'), catalytic domain"/>
    <property type="match status" value="1"/>
</dbReference>
<dbReference type="InterPro" id="IPR001818">
    <property type="entry name" value="Pept_M10_metallopeptidase"/>
</dbReference>
<keyword evidence="6" id="KW-0479">Metal-binding</keyword>
<dbReference type="GO" id="GO:0005509">
    <property type="term" value="F:calcium ion binding"/>
    <property type="evidence" value="ECO:0007669"/>
    <property type="project" value="InterPro"/>
</dbReference>
<keyword evidence="5" id="KW-0645">Protease</keyword>
<sequence length="1252" mass="125136">MSAPIFTSEQITRQLRTQWRDGTPDNQTRDWSHVSSVDYYIGDLPANNGQPENASWVPMSDTGKAAAALAFELWDDLIAINLNRVFAPAQNQIQFQYATSTQDNGTYAKQQWQDSTDPSDYGGLHRELTRSDIWFSTTWATHNEDSDLLLGLYGFQTYIHEIGHALGLSHPGDYNAGPGQVITYENDAEFAQDTRHTTVMSYFGGYDKPTKTWVTEGSASALFHSSTPLIGDIAAIQAAYGADMTTRTGDTTYGYNSTAGSIYDFNFYSSSSVPIFAIWDAGGTDTLDGSGTGLGQDINLNAGTYSSMAGETENVGIAYGAVIENAIGGTGNDTIRGNAANNSLSGGAGNDTLFGGDGTDTLSGGGDNDILDGGSGADQLDGGSGVDTADYSASAGRVNVSLSTGTALGGDAHGDTLSGIENLIGTNSSLTDFLTGNSLANRIEGLAGDDFLAGLGGADVLIGGSGVDTADYSASTQRIAVNLASGKGFGGDAQGDTLSGIENLIGTNSSLTDFLTGNSLANRIEGLAGDDLLAGLGGADVLIGGSGIDTADYSASTGRINVNLSTGTGLGGDAHGDTLSGIENLIGTNVSLGDFLTGDGGNNVIAGLAGPDQINGMGGVDTADYSASTQRIAVNLASGKGFGGDAQGDTLSGIENLIGTNSSLTDFLTGNSLANRIEGLAGDDLLAGLGGADVLIGGSGIDTADYSASTGRINVNLSTGTGLGGDAHGDTLSGIENLIGTNVSLGDFLTGDGGNNVIAGLAGPDQINGMGGIDTADYSASAGRINVNLSTGTGLGGDAHGDTLSGIENLIGTNSSLTDFLTGDAFANTIAGLAGADQIDGMGGIDTADYSASAGRINVNLTNGTGLGGDAHGDTLSGIENLIGTNSSLTDFLTGNSLANRIEGLAGDDLIAGLGGADILIGGAGVDTADYSASGGRINVDLSTGTGLGGDAHGDTLSGIENLIGTNIAMTDFLTGNAFANTIAGLAGADQIDGMGGIDTADYSASAGRINVNLSTGAGLGGDAHGDTLSGIENLIGTNSSLTDFLTGDGGNNVIAGLAGADQINGMGGIDTADYSASTGRVNVNLSNGTGLGGDAHGDTLSGIENLIGTNVAMTDFLTGDASANRIEGLAGDDEINGKEGTDIFVGGGGDDLFIFDTALGAGNIDAILDFVVADDMIRLASSIFTGLSAGGLTAAAFRVGAAAADADDRVIYNAGSGGLFFDVDGNGAQGQVQFASLSTGLALTNDNFLVA</sequence>
<evidence type="ECO:0000256" key="3">
    <source>
        <dbReference type="ARBA" id="ARBA00009490"/>
    </source>
</evidence>
<dbReference type="EMBL" id="CP042301">
    <property type="protein sequence ID" value="QIS94618.1"/>
    <property type="molecule type" value="Genomic_DNA"/>
</dbReference>
<dbReference type="Gene3D" id="2.150.10.10">
    <property type="entry name" value="Serralysin-like metalloprotease, C-terminal"/>
    <property type="match status" value="10"/>
</dbReference>
<dbReference type="InterPro" id="IPR001343">
    <property type="entry name" value="Hemolysn_Ca-bd"/>
</dbReference>
<dbReference type="Gene3D" id="3.40.390.10">
    <property type="entry name" value="Collagenase (Catalytic Domain)"/>
    <property type="match status" value="1"/>
</dbReference>
<reference evidence="11" key="1">
    <citation type="submission" date="2020-04" db="EMBL/GenBank/DDBJ databases">
        <title>Nitratireductor sp. nov. isolated from mangrove soil.</title>
        <authorList>
            <person name="Ye Y."/>
        </authorList>
    </citation>
    <scope>NUCLEOTIDE SEQUENCE</scope>
    <source>
        <strain evidence="11">SY7</strain>
    </source>
</reference>
<keyword evidence="12" id="KW-1185">Reference proteome</keyword>
<dbReference type="InterPro" id="IPR013858">
    <property type="entry name" value="Peptidase_M10B_C"/>
</dbReference>
<evidence type="ECO:0000256" key="4">
    <source>
        <dbReference type="ARBA" id="ARBA00022525"/>
    </source>
</evidence>
<name>A0A6H0DXU9_9HYPH</name>
<dbReference type="GO" id="GO:0006508">
    <property type="term" value="P:proteolysis"/>
    <property type="evidence" value="ECO:0007669"/>
    <property type="project" value="UniProtKB-KW"/>
</dbReference>
<dbReference type="Pfam" id="PF00413">
    <property type="entry name" value="Peptidase_M10"/>
    <property type="match status" value="1"/>
</dbReference>
<dbReference type="Proteomes" id="UP000321389">
    <property type="component" value="Chromosome"/>
</dbReference>
<accession>A0A6H0DXU9</accession>
<keyword evidence="8" id="KW-0378">Hydrolase</keyword>
<dbReference type="GO" id="GO:0004222">
    <property type="term" value="F:metalloendopeptidase activity"/>
    <property type="evidence" value="ECO:0007669"/>
    <property type="project" value="InterPro"/>
</dbReference>
<evidence type="ECO:0000256" key="8">
    <source>
        <dbReference type="ARBA" id="ARBA00022801"/>
    </source>
</evidence>
<dbReference type="SMART" id="SM00235">
    <property type="entry name" value="ZnMc"/>
    <property type="match status" value="1"/>
</dbReference>
<dbReference type="PRINTS" id="PR00313">
    <property type="entry name" value="CABNDNGRPT"/>
</dbReference>
<dbReference type="RefSeq" id="WP_167812732.1">
    <property type="nucleotide sequence ID" value="NZ_CP042301.2"/>
</dbReference>
<organism evidence="11 12">
    <name type="scientific">Nitratireductor mangrovi</name>
    <dbReference type="NCBI Taxonomy" id="2599600"/>
    <lineage>
        <taxon>Bacteria</taxon>
        <taxon>Pseudomonadati</taxon>
        <taxon>Pseudomonadota</taxon>
        <taxon>Alphaproteobacteria</taxon>
        <taxon>Hyphomicrobiales</taxon>
        <taxon>Phyllobacteriaceae</taxon>
        <taxon>Nitratireductor</taxon>
    </lineage>
</organism>
<feature type="domain" description="Peptidase metallopeptidase" evidence="10">
    <location>
        <begin position="27"/>
        <end position="205"/>
    </location>
</feature>
<dbReference type="GO" id="GO:0008270">
    <property type="term" value="F:zinc ion binding"/>
    <property type="evidence" value="ECO:0007669"/>
    <property type="project" value="InterPro"/>
</dbReference>
<dbReference type="Pfam" id="PF08548">
    <property type="entry name" value="Peptidase_M10_C"/>
    <property type="match status" value="1"/>
</dbReference>
<evidence type="ECO:0000256" key="6">
    <source>
        <dbReference type="ARBA" id="ARBA00022723"/>
    </source>
</evidence>
<dbReference type="InterPro" id="IPR011049">
    <property type="entry name" value="Serralysin-like_metalloprot_C"/>
</dbReference>
<keyword evidence="11" id="KW-0482">Metalloprotease</keyword>
<dbReference type="GO" id="GO:0005615">
    <property type="term" value="C:extracellular space"/>
    <property type="evidence" value="ECO:0007669"/>
    <property type="project" value="InterPro"/>
</dbReference>
<dbReference type="Pfam" id="PF00353">
    <property type="entry name" value="HemolysinCabind"/>
    <property type="match status" value="11"/>
</dbReference>
<comment type="cofactor">
    <cofactor evidence="1">
        <name>Ca(2+)</name>
        <dbReference type="ChEBI" id="CHEBI:29108"/>
    </cofactor>
</comment>
<evidence type="ECO:0000313" key="11">
    <source>
        <dbReference type="EMBL" id="QIS94618.1"/>
    </source>
</evidence>
<evidence type="ECO:0000256" key="9">
    <source>
        <dbReference type="ARBA" id="ARBA00022833"/>
    </source>
</evidence>
<dbReference type="InterPro" id="IPR018511">
    <property type="entry name" value="Hemolysin-typ_Ca-bd_CS"/>
</dbReference>
<dbReference type="PROSITE" id="PS00330">
    <property type="entry name" value="HEMOLYSIN_CALCIUM"/>
    <property type="match status" value="6"/>
</dbReference>
<dbReference type="SUPFAM" id="SSF51120">
    <property type="entry name" value="beta-Roll"/>
    <property type="match status" value="8"/>
</dbReference>
<dbReference type="CDD" id="cd04277">
    <property type="entry name" value="ZnMc_serralysin_like"/>
    <property type="match status" value="1"/>
</dbReference>
<dbReference type="KEGG" id="niy:FQ775_23725"/>
<comment type="subcellular location">
    <subcellularLocation>
        <location evidence="2">Secreted</location>
    </subcellularLocation>
</comment>
<evidence type="ECO:0000256" key="5">
    <source>
        <dbReference type="ARBA" id="ARBA00022670"/>
    </source>
</evidence>
<evidence type="ECO:0000313" key="12">
    <source>
        <dbReference type="Proteomes" id="UP000321389"/>
    </source>
</evidence>
<keyword evidence="4" id="KW-0964">Secreted</keyword>
<dbReference type="InterPro" id="IPR024079">
    <property type="entry name" value="MetalloPept_cat_dom_sf"/>
</dbReference>
<comment type="similarity">
    <text evidence="3">Belongs to the peptidase M10B family.</text>
</comment>
<evidence type="ECO:0000259" key="10">
    <source>
        <dbReference type="SMART" id="SM00235"/>
    </source>
</evidence>
<evidence type="ECO:0000256" key="7">
    <source>
        <dbReference type="ARBA" id="ARBA00022737"/>
    </source>
</evidence>
<dbReference type="GO" id="GO:0031012">
    <property type="term" value="C:extracellular matrix"/>
    <property type="evidence" value="ECO:0007669"/>
    <property type="project" value="InterPro"/>
</dbReference>
<dbReference type="InterPro" id="IPR006026">
    <property type="entry name" value="Peptidase_Metallo"/>
</dbReference>